<proteinExistence type="predicted"/>
<accession>A0A0L6UAU5</accession>
<dbReference type="EMBL" id="LAVV01013407">
    <property type="protein sequence ID" value="KNZ45674.1"/>
    <property type="molecule type" value="Genomic_DNA"/>
</dbReference>
<comment type="caution">
    <text evidence="1">The sequence shown here is derived from an EMBL/GenBank/DDBJ whole genome shotgun (WGS) entry which is preliminary data.</text>
</comment>
<dbReference type="VEuPathDB" id="FungiDB:VP01_7921g1"/>
<name>A0A0L6UAU5_9BASI</name>
<dbReference type="Proteomes" id="UP000037035">
    <property type="component" value="Unassembled WGS sequence"/>
</dbReference>
<evidence type="ECO:0000313" key="1">
    <source>
        <dbReference type="EMBL" id="KNZ45674.1"/>
    </source>
</evidence>
<reference evidence="1 2" key="1">
    <citation type="submission" date="2015-08" db="EMBL/GenBank/DDBJ databases">
        <title>Next Generation Sequencing and Analysis of the Genome of Puccinia sorghi L Schw, the Causal Agent of Maize Common Rust.</title>
        <authorList>
            <person name="Rochi L."/>
            <person name="Burguener G."/>
            <person name="Darino M."/>
            <person name="Turjanski A."/>
            <person name="Kreff E."/>
            <person name="Dieguez M.J."/>
            <person name="Sacco F."/>
        </authorList>
    </citation>
    <scope>NUCLEOTIDE SEQUENCE [LARGE SCALE GENOMIC DNA]</scope>
    <source>
        <strain evidence="1 2">RO10H11247</strain>
    </source>
</reference>
<sequence length="185" mass="20837">LDHHSKYSQLTALLRKVILDCFEPLCVEIADAVFLLFKNPEEKDDLAQPNNLNPETGPLHGSETLLALWRSGANTRNLLNAPPQIQVTVTSHPQGNNHKMLLRRLSYRQGTEYAQTGSLHYIRQRTKPAHWEYTILLAILQLFEGRSGRLSHSNTKALEAFSLVQSSGTLNNNNKTFPEGRQLVA</sequence>
<organism evidence="1 2">
    <name type="scientific">Puccinia sorghi</name>
    <dbReference type="NCBI Taxonomy" id="27349"/>
    <lineage>
        <taxon>Eukaryota</taxon>
        <taxon>Fungi</taxon>
        <taxon>Dikarya</taxon>
        <taxon>Basidiomycota</taxon>
        <taxon>Pucciniomycotina</taxon>
        <taxon>Pucciniomycetes</taxon>
        <taxon>Pucciniales</taxon>
        <taxon>Pucciniaceae</taxon>
        <taxon>Puccinia</taxon>
    </lineage>
</organism>
<protein>
    <submittedName>
        <fullName evidence="1">Uncharacterized protein</fullName>
    </submittedName>
</protein>
<gene>
    <name evidence="1" type="ORF">VP01_7921g1</name>
</gene>
<feature type="non-terminal residue" evidence="1">
    <location>
        <position position="1"/>
    </location>
</feature>
<evidence type="ECO:0000313" key="2">
    <source>
        <dbReference type="Proteomes" id="UP000037035"/>
    </source>
</evidence>
<keyword evidence="2" id="KW-1185">Reference proteome</keyword>
<dbReference type="AlphaFoldDB" id="A0A0L6UAU5"/>